<comment type="caution">
    <text evidence="1">The sequence shown here is derived from an EMBL/GenBank/DDBJ whole genome shotgun (WGS) entry which is preliminary data.</text>
</comment>
<sequence length="94" mass="10604">MARTTSIDCYYSNIKNKLDNKQFKLIYDCLLEKGSATRGEIAHYLKMEKSTVSARVNSMLKHGILQEIGKRADKISGVTNYVVTINESGQGRLF</sequence>
<keyword evidence="2" id="KW-1185">Reference proteome</keyword>
<dbReference type="InterPro" id="IPR036388">
    <property type="entry name" value="WH-like_DNA-bd_sf"/>
</dbReference>
<dbReference type="InterPro" id="IPR036390">
    <property type="entry name" value="WH_DNA-bd_sf"/>
</dbReference>
<reference evidence="1 2" key="1">
    <citation type="journal article" date="2019" name="Anaerobe">
        <title>Brachyspira catarrhinii sp. nov., an anaerobic intestinal spirochaete isolated from vervet monkeys may have been misidentified as Brachyspira aalborgi in previous studies.</title>
        <authorList>
            <person name="Phillips N.D."/>
            <person name="La T."/>
            <person name="Hampson D.J."/>
        </authorList>
    </citation>
    <scope>NUCLEOTIDE SEQUENCE [LARGE SCALE GENOMIC DNA]</scope>
    <source>
        <strain evidence="1 2">Z12</strain>
    </source>
</reference>
<dbReference type="Gene3D" id="1.10.10.10">
    <property type="entry name" value="Winged helix-like DNA-binding domain superfamily/Winged helix DNA-binding domain"/>
    <property type="match status" value="1"/>
</dbReference>
<proteinExistence type="predicted"/>
<gene>
    <name evidence="1" type="ORF">EZH24_11350</name>
</gene>
<dbReference type="Proteomes" id="UP000310168">
    <property type="component" value="Unassembled WGS sequence"/>
</dbReference>
<name>A0ABY2TQU4_9SPIR</name>
<evidence type="ECO:0000313" key="2">
    <source>
        <dbReference type="Proteomes" id="UP000310168"/>
    </source>
</evidence>
<evidence type="ECO:0000313" key="1">
    <source>
        <dbReference type="EMBL" id="TKZ29040.1"/>
    </source>
</evidence>
<accession>A0ABY2TQU4</accession>
<dbReference type="SUPFAM" id="SSF46785">
    <property type="entry name" value="Winged helix' DNA-binding domain"/>
    <property type="match status" value="1"/>
</dbReference>
<dbReference type="EMBL" id="SJDU01000446">
    <property type="protein sequence ID" value="TKZ29040.1"/>
    <property type="molecule type" value="Genomic_DNA"/>
</dbReference>
<dbReference type="RefSeq" id="WP_137999210.1">
    <property type="nucleotide sequence ID" value="NZ_SJDU01000446.1"/>
</dbReference>
<organism evidence="1 2">
    <name type="scientific">Brachyspira catarrhinii</name>
    <dbReference type="NCBI Taxonomy" id="2528966"/>
    <lineage>
        <taxon>Bacteria</taxon>
        <taxon>Pseudomonadati</taxon>
        <taxon>Spirochaetota</taxon>
        <taxon>Spirochaetia</taxon>
        <taxon>Brachyspirales</taxon>
        <taxon>Brachyspiraceae</taxon>
        <taxon>Brachyspira</taxon>
    </lineage>
</organism>
<protein>
    <submittedName>
        <fullName evidence="1">MarR family transcriptional regulator</fullName>
    </submittedName>
</protein>
<dbReference type="Pfam" id="PF13412">
    <property type="entry name" value="HTH_24"/>
    <property type="match status" value="1"/>
</dbReference>